<keyword evidence="2" id="KW-1185">Reference proteome</keyword>
<dbReference type="Proteomes" id="UP000729402">
    <property type="component" value="Unassembled WGS sequence"/>
</dbReference>
<reference evidence="1" key="1">
    <citation type="journal article" date="2021" name="bioRxiv">
        <title>Whole Genome Assembly and Annotation of Northern Wild Rice, Zizania palustris L., Supports a Whole Genome Duplication in the Zizania Genus.</title>
        <authorList>
            <person name="Haas M."/>
            <person name="Kono T."/>
            <person name="Macchietto M."/>
            <person name="Millas R."/>
            <person name="McGilp L."/>
            <person name="Shao M."/>
            <person name="Duquette J."/>
            <person name="Hirsch C.N."/>
            <person name="Kimball J."/>
        </authorList>
    </citation>
    <scope>NUCLEOTIDE SEQUENCE</scope>
    <source>
        <tissue evidence="1">Fresh leaf tissue</tissue>
    </source>
</reference>
<evidence type="ECO:0000313" key="1">
    <source>
        <dbReference type="EMBL" id="KAG8076845.1"/>
    </source>
</evidence>
<name>A0A8J5VQP8_ZIZPA</name>
<sequence length="119" mass="12605">MTRVFGLHIAVRAAALGKCCPSHGRTASSTHVVPSSRAALATAFAGSHHSALLACHHMDFASSCTRVNLIATVHIRNHRGVLLVENHQILPDRVVPKLCAAFTTRGVGEPAVKSTTRHG</sequence>
<reference evidence="1" key="2">
    <citation type="submission" date="2021-02" db="EMBL/GenBank/DDBJ databases">
        <authorList>
            <person name="Kimball J.A."/>
            <person name="Haas M.W."/>
            <person name="Macchietto M."/>
            <person name="Kono T."/>
            <person name="Duquette J."/>
            <person name="Shao M."/>
        </authorList>
    </citation>
    <scope>NUCLEOTIDE SEQUENCE</scope>
    <source>
        <tissue evidence="1">Fresh leaf tissue</tissue>
    </source>
</reference>
<comment type="caution">
    <text evidence="1">The sequence shown here is derived from an EMBL/GenBank/DDBJ whole genome shotgun (WGS) entry which is preliminary data.</text>
</comment>
<organism evidence="1 2">
    <name type="scientific">Zizania palustris</name>
    <name type="common">Northern wild rice</name>
    <dbReference type="NCBI Taxonomy" id="103762"/>
    <lineage>
        <taxon>Eukaryota</taxon>
        <taxon>Viridiplantae</taxon>
        <taxon>Streptophyta</taxon>
        <taxon>Embryophyta</taxon>
        <taxon>Tracheophyta</taxon>
        <taxon>Spermatophyta</taxon>
        <taxon>Magnoliopsida</taxon>
        <taxon>Liliopsida</taxon>
        <taxon>Poales</taxon>
        <taxon>Poaceae</taxon>
        <taxon>BOP clade</taxon>
        <taxon>Oryzoideae</taxon>
        <taxon>Oryzeae</taxon>
        <taxon>Zizaniinae</taxon>
        <taxon>Zizania</taxon>
    </lineage>
</organism>
<protein>
    <submittedName>
        <fullName evidence="1">Uncharacterized protein</fullName>
    </submittedName>
</protein>
<proteinExistence type="predicted"/>
<dbReference type="EMBL" id="JAAALK010000283">
    <property type="protein sequence ID" value="KAG8076845.1"/>
    <property type="molecule type" value="Genomic_DNA"/>
</dbReference>
<accession>A0A8J5VQP8</accession>
<gene>
    <name evidence="1" type="ORF">GUJ93_ZPchr0006g41068</name>
</gene>
<evidence type="ECO:0000313" key="2">
    <source>
        <dbReference type="Proteomes" id="UP000729402"/>
    </source>
</evidence>
<dbReference type="AlphaFoldDB" id="A0A8J5VQP8"/>